<proteinExistence type="predicted"/>
<evidence type="ECO:0000313" key="1">
    <source>
        <dbReference type="EMBL" id="GFP32113.1"/>
    </source>
</evidence>
<comment type="caution">
    <text evidence="1">The sequence shown here is derived from an EMBL/GenBank/DDBJ whole genome shotgun (WGS) entry which is preliminary data.</text>
</comment>
<evidence type="ECO:0000313" key="2">
    <source>
        <dbReference type="Proteomes" id="UP000568877"/>
    </source>
</evidence>
<name>A0A6V8PII7_9ACTN</name>
<gene>
    <name evidence="1" type="ORF">HKBW3S42_00418</name>
</gene>
<dbReference type="AlphaFoldDB" id="A0A6V8PII7"/>
<dbReference type="Proteomes" id="UP000568877">
    <property type="component" value="Unassembled WGS sequence"/>
</dbReference>
<reference evidence="1 2" key="1">
    <citation type="journal article" date="2020" name="Front. Microbiol.">
        <title>Single-cell genomics of novel Actinobacteria with the Wood-Ljungdahl pathway discovered in a serpentinizing system.</title>
        <authorList>
            <person name="Merino N."/>
            <person name="Kawai M."/>
            <person name="Boyd E.S."/>
            <person name="Colman D.R."/>
            <person name="McGlynn S.E."/>
            <person name="Nealson K.H."/>
            <person name="Kurokawa K."/>
            <person name="Hongoh Y."/>
        </authorList>
    </citation>
    <scope>NUCLEOTIDE SEQUENCE [LARGE SCALE GENOMIC DNA]</scope>
    <source>
        <strain evidence="1 2">S42</strain>
    </source>
</reference>
<sequence length="91" mass="10791">EGIAHAPRRTTSHENWVIFKGERRKILLRELHEDKWDIVRGRIKRLFEHKVWTDPSPEIDNNLKVNNETHVREFLKQRELTANWILGGSGA</sequence>
<accession>A0A6V8PII7</accession>
<protein>
    <submittedName>
        <fullName evidence="1">Uncharacterized protein</fullName>
    </submittedName>
</protein>
<feature type="non-terminal residue" evidence="1">
    <location>
        <position position="1"/>
    </location>
</feature>
<dbReference type="EMBL" id="BLSA01000033">
    <property type="protein sequence ID" value="GFP32113.1"/>
    <property type="molecule type" value="Genomic_DNA"/>
</dbReference>
<organism evidence="1 2">
    <name type="scientific">Candidatus Hakubella thermalkaliphila</name>
    <dbReference type="NCBI Taxonomy" id="2754717"/>
    <lineage>
        <taxon>Bacteria</taxon>
        <taxon>Bacillati</taxon>
        <taxon>Actinomycetota</taxon>
        <taxon>Actinomycetota incertae sedis</taxon>
        <taxon>Candidatus Hakubellales</taxon>
        <taxon>Candidatus Hakubellaceae</taxon>
        <taxon>Candidatus Hakubella</taxon>
    </lineage>
</organism>